<keyword evidence="4" id="KW-0808">Transferase</keyword>
<reference evidence="11 12" key="1">
    <citation type="submission" date="2018-03" db="EMBL/GenBank/DDBJ databases">
        <title>Genomic Encyclopedia of Archaeal and Bacterial Type Strains, Phase II (KMG-II): from individual species to whole genera.</title>
        <authorList>
            <person name="Goeker M."/>
        </authorList>
    </citation>
    <scope>NUCLEOTIDE SEQUENCE [LARGE SCALE GENOMIC DNA]</scope>
    <source>
        <strain evidence="11 12">DSM 29057</strain>
    </source>
</reference>
<dbReference type="InterPro" id="IPR011047">
    <property type="entry name" value="Quinoprotein_ADH-like_sf"/>
</dbReference>
<dbReference type="SUPFAM" id="SSF63829">
    <property type="entry name" value="Calcium-dependent phosphotriesterase"/>
    <property type="match status" value="1"/>
</dbReference>
<keyword evidence="9" id="KW-0812">Transmembrane</keyword>
<keyword evidence="5" id="KW-0547">Nucleotide-binding</keyword>
<comment type="catalytic activity">
    <reaction evidence="1">
        <text>ATP + protein L-histidine = ADP + protein N-phospho-L-histidine.</text>
        <dbReference type="EC" id="2.7.13.3"/>
    </reaction>
</comment>
<dbReference type="EC" id="2.7.13.3" evidence="2"/>
<dbReference type="RefSeq" id="WP_170118669.1">
    <property type="nucleotide sequence ID" value="NZ_PYAS01000001.1"/>
</dbReference>
<dbReference type="GO" id="GO:0005524">
    <property type="term" value="F:ATP binding"/>
    <property type="evidence" value="ECO:0007669"/>
    <property type="project" value="UniProtKB-KW"/>
</dbReference>
<dbReference type="InterPro" id="IPR050482">
    <property type="entry name" value="Sensor_HK_TwoCompSys"/>
</dbReference>
<evidence type="ECO:0000256" key="8">
    <source>
        <dbReference type="ARBA" id="ARBA00023012"/>
    </source>
</evidence>
<keyword evidence="6 11" id="KW-0418">Kinase</keyword>
<keyword evidence="9" id="KW-1133">Transmembrane helix</keyword>
<evidence type="ECO:0000313" key="12">
    <source>
        <dbReference type="Proteomes" id="UP000241964"/>
    </source>
</evidence>
<accession>A0A2P8GIC4</accession>
<dbReference type="GO" id="GO:0046983">
    <property type="term" value="F:protein dimerization activity"/>
    <property type="evidence" value="ECO:0007669"/>
    <property type="project" value="InterPro"/>
</dbReference>
<dbReference type="GO" id="GO:0000155">
    <property type="term" value="F:phosphorelay sensor kinase activity"/>
    <property type="evidence" value="ECO:0007669"/>
    <property type="project" value="InterPro"/>
</dbReference>
<dbReference type="InterPro" id="IPR015943">
    <property type="entry name" value="WD40/YVTN_repeat-like_dom_sf"/>
</dbReference>
<proteinExistence type="predicted"/>
<feature type="domain" description="Signal transduction histidine kinase subgroup 3 dimerisation and phosphoacceptor" evidence="10">
    <location>
        <begin position="793"/>
        <end position="860"/>
    </location>
</feature>
<dbReference type="Pfam" id="PF07730">
    <property type="entry name" value="HisKA_3"/>
    <property type="match status" value="1"/>
</dbReference>
<dbReference type="EMBL" id="PYAS01000001">
    <property type="protein sequence ID" value="PSL33708.1"/>
    <property type="molecule type" value="Genomic_DNA"/>
</dbReference>
<keyword evidence="8" id="KW-0902">Two-component regulatory system</keyword>
<protein>
    <recommendedName>
        <fullName evidence="2">histidine kinase</fullName>
        <ecNumber evidence="2">2.7.13.3</ecNumber>
    </recommendedName>
</protein>
<keyword evidence="7" id="KW-0067">ATP-binding</keyword>
<evidence type="ECO:0000256" key="4">
    <source>
        <dbReference type="ARBA" id="ARBA00022679"/>
    </source>
</evidence>
<evidence type="ECO:0000256" key="1">
    <source>
        <dbReference type="ARBA" id="ARBA00000085"/>
    </source>
</evidence>
<feature type="transmembrane region" description="Helical" evidence="9">
    <location>
        <begin position="761"/>
        <end position="779"/>
    </location>
</feature>
<evidence type="ECO:0000256" key="6">
    <source>
        <dbReference type="ARBA" id="ARBA00022777"/>
    </source>
</evidence>
<dbReference type="AlphaFoldDB" id="A0A2P8GIC4"/>
<dbReference type="InterPro" id="IPR011712">
    <property type="entry name" value="Sig_transdc_His_kin_sub3_dim/P"/>
</dbReference>
<dbReference type="Proteomes" id="UP000241964">
    <property type="component" value="Unassembled WGS sequence"/>
</dbReference>
<evidence type="ECO:0000256" key="5">
    <source>
        <dbReference type="ARBA" id="ARBA00022741"/>
    </source>
</evidence>
<sequence>MSTFGVKWLRLVIFLLSIGIASWCKPAIAQDYTITKLKLFPDRDEVLIKDVATDSKGFVWFLTNGEIYRYDGYRALDVLRTISDQAQTADMPQHILIDRHDRLWMAGNANLSYLDLRTWKVHPVASVLLPPVEDRAVFSITELPDATIVIAYENGHLLLVNGDEFHRIDDLFELGKKASNKLSPRDMTVWKNKIWVGTTGGSLLSIDPARGYRAQIRKLSGEDSYVRTLIGYADTLFVDVPGHISLRLEDGFVRQMRPKGFKLSDDKYFVVKQGTDMHVYAEDDALYIMDTALRLRQKLSIPTKRKFRTVSVGISKQEIFLGTEEGIFVAYPKTKGLSELMNTNPGPNTSTRGIHVYPDGSLFYGTYSGAGYAEAGGKAVVFPELKHAYTMLPMNDNELLIGTEGGFLKVFDRRTRRIEPLKYSLSPNARAKYLAHLPIYVMCFAETPDDFLIGGMNGLWLLNKKSRELDRYELAGGSPHALDLQIRHMERLRDDRLLLSTSLGLFELNQGKLTKKYPKSGNMGVYKVIVDGSKWWIATQGAGLVAMGSDGSEAARVTTDNGLSNNLIYSLERVDGVMVLGTADGLNLVDAQHRVRRIGRAEGLSQSEFNSGASFVDKARRRVYVGGLSGYTVLDMNQNWFDRNDQLESYVTEIHTSTGKAGQRVRDYTWPYREEKQLTLGYNQSLTALYVGTPGNYRANSEVAYSLNAGDWEPLVRGQFISLIQASPGQYKLSLRTRSFGLENRLNLVTVIKKPHFSQTWWFRGMLALCAAAIVVLWYRSRIAKIRREQDIRNRIAADLHDEVGSSLTRIFFQASALAGAPAAKVPEEVNPEEGRQSRQLELIADTSKQALLTMSDMVWSIDSRFDTMKDLVIRMKDYAYRLREELDFSYRFDEGAEVESGRVSQAVRQNLFLIFKEALINAIKYGDGAEILISLHVDPMIRLVVSNRYPAKLVSFGDRQGGRGLENMELRAGKVGGKLSVSDSEGIFRIVFEIPPKRGM</sequence>
<keyword evidence="12" id="KW-1185">Reference proteome</keyword>
<dbReference type="Gene3D" id="2.130.10.10">
    <property type="entry name" value="YVTN repeat-like/Quinoprotein amine dehydrogenase"/>
    <property type="match status" value="2"/>
</dbReference>
<evidence type="ECO:0000256" key="7">
    <source>
        <dbReference type="ARBA" id="ARBA00022840"/>
    </source>
</evidence>
<dbReference type="SUPFAM" id="SSF50998">
    <property type="entry name" value="Quinoprotein alcohol dehydrogenase-like"/>
    <property type="match status" value="1"/>
</dbReference>
<organism evidence="11 12">
    <name type="scientific">Dyadobacter jiangsuensis</name>
    <dbReference type="NCBI Taxonomy" id="1591085"/>
    <lineage>
        <taxon>Bacteria</taxon>
        <taxon>Pseudomonadati</taxon>
        <taxon>Bacteroidota</taxon>
        <taxon>Cytophagia</taxon>
        <taxon>Cytophagales</taxon>
        <taxon>Spirosomataceae</taxon>
        <taxon>Dyadobacter</taxon>
    </lineage>
</organism>
<dbReference type="Gene3D" id="1.20.5.1930">
    <property type="match status" value="1"/>
</dbReference>
<dbReference type="PANTHER" id="PTHR24421:SF10">
    <property type="entry name" value="NITRATE_NITRITE SENSOR PROTEIN NARQ"/>
    <property type="match status" value="1"/>
</dbReference>
<dbReference type="InterPro" id="IPR036890">
    <property type="entry name" value="HATPase_C_sf"/>
</dbReference>
<evidence type="ECO:0000259" key="10">
    <source>
        <dbReference type="Pfam" id="PF07730"/>
    </source>
</evidence>
<evidence type="ECO:0000256" key="9">
    <source>
        <dbReference type="SAM" id="Phobius"/>
    </source>
</evidence>
<dbReference type="PANTHER" id="PTHR24421">
    <property type="entry name" value="NITRATE/NITRITE SENSOR PROTEIN NARX-RELATED"/>
    <property type="match status" value="1"/>
</dbReference>
<keyword evidence="9" id="KW-0472">Membrane</keyword>
<comment type="caution">
    <text evidence="11">The sequence shown here is derived from an EMBL/GenBank/DDBJ whole genome shotgun (WGS) entry which is preliminary data.</text>
</comment>
<gene>
    <name evidence="11" type="ORF">CLV60_10177</name>
</gene>
<name>A0A2P8GIC4_9BACT</name>
<evidence type="ECO:0000256" key="3">
    <source>
        <dbReference type="ARBA" id="ARBA00022553"/>
    </source>
</evidence>
<dbReference type="Gene3D" id="3.30.565.10">
    <property type="entry name" value="Histidine kinase-like ATPase, C-terminal domain"/>
    <property type="match status" value="1"/>
</dbReference>
<evidence type="ECO:0000313" key="11">
    <source>
        <dbReference type="EMBL" id="PSL33708.1"/>
    </source>
</evidence>
<dbReference type="GO" id="GO:0016020">
    <property type="term" value="C:membrane"/>
    <property type="evidence" value="ECO:0007669"/>
    <property type="project" value="InterPro"/>
</dbReference>
<keyword evidence="3" id="KW-0597">Phosphoprotein</keyword>
<evidence type="ECO:0000256" key="2">
    <source>
        <dbReference type="ARBA" id="ARBA00012438"/>
    </source>
</evidence>